<reference evidence="1 2" key="1">
    <citation type="submission" date="2024-06" db="EMBL/GenBank/DDBJ databases">
        <title>Genomic Encyclopedia of Type Strains, Phase IV (KMG-IV): sequencing the most valuable type-strain genomes for metagenomic binning, comparative biology and taxonomic classification.</title>
        <authorList>
            <person name="Goeker M."/>
        </authorList>
    </citation>
    <scope>NUCLEOTIDE SEQUENCE [LARGE SCALE GENOMIC DNA]</scope>
    <source>
        <strain evidence="1 2">DSM 105042</strain>
    </source>
</reference>
<proteinExistence type="predicted"/>
<keyword evidence="2" id="KW-1185">Reference proteome</keyword>
<dbReference type="EMBL" id="JBEPLJ010000013">
    <property type="protein sequence ID" value="MET3587286.1"/>
    <property type="molecule type" value="Genomic_DNA"/>
</dbReference>
<evidence type="ECO:0000313" key="2">
    <source>
        <dbReference type="Proteomes" id="UP001549031"/>
    </source>
</evidence>
<name>A0ABV2H9R2_9HYPH</name>
<evidence type="ECO:0000313" key="1">
    <source>
        <dbReference type="EMBL" id="MET3587286.1"/>
    </source>
</evidence>
<protein>
    <submittedName>
        <fullName evidence="1">Uncharacterized protein</fullName>
    </submittedName>
</protein>
<dbReference type="Proteomes" id="UP001549031">
    <property type="component" value="Unassembled WGS sequence"/>
</dbReference>
<accession>A0ABV2H9R2</accession>
<dbReference type="RefSeq" id="WP_247245107.1">
    <property type="nucleotide sequence ID" value="NZ_JALJRA010000013.1"/>
</dbReference>
<gene>
    <name evidence="1" type="ORF">ABID21_003410</name>
</gene>
<organism evidence="1 2">
    <name type="scientific">Pseudorhizobium tarimense</name>
    <dbReference type="NCBI Taxonomy" id="1079109"/>
    <lineage>
        <taxon>Bacteria</taxon>
        <taxon>Pseudomonadati</taxon>
        <taxon>Pseudomonadota</taxon>
        <taxon>Alphaproteobacteria</taxon>
        <taxon>Hyphomicrobiales</taxon>
        <taxon>Rhizobiaceae</taxon>
        <taxon>Rhizobium/Agrobacterium group</taxon>
        <taxon>Pseudorhizobium</taxon>
    </lineage>
</organism>
<sequence>MAFLAALKTLVREHPGVALELAGAGLKKAGTEILSEMKARIGSGRPERR</sequence>
<comment type="caution">
    <text evidence="1">The sequence shown here is derived from an EMBL/GenBank/DDBJ whole genome shotgun (WGS) entry which is preliminary data.</text>
</comment>